<dbReference type="Gene3D" id="3.40.30.10">
    <property type="entry name" value="Glutaredoxin"/>
    <property type="match status" value="1"/>
</dbReference>
<name>A0A4R1N120_9RHOB</name>
<proteinExistence type="inferred from homology"/>
<dbReference type="InterPro" id="IPR036249">
    <property type="entry name" value="Thioredoxin-like_sf"/>
</dbReference>
<dbReference type="OrthoDB" id="9790194at2"/>
<dbReference type="EMBL" id="SMGR01000004">
    <property type="protein sequence ID" value="TCK99789.1"/>
    <property type="molecule type" value="Genomic_DNA"/>
</dbReference>
<dbReference type="PANTHER" id="PTHR12151">
    <property type="entry name" value="ELECTRON TRANSPORT PROTIN SCO1/SENC FAMILY MEMBER"/>
    <property type="match status" value="1"/>
</dbReference>
<evidence type="ECO:0000256" key="3">
    <source>
        <dbReference type="PIRSR" id="PIRSR603782-1"/>
    </source>
</evidence>
<dbReference type="CDD" id="cd02968">
    <property type="entry name" value="SCO"/>
    <property type="match status" value="1"/>
</dbReference>
<dbReference type="SUPFAM" id="SSF52833">
    <property type="entry name" value="Thioredoxin-like"/>
    <property type="match status" value="1"/>
</dbReference>
<feature type="binding site" evidence="3">
    <location>
        <position position="85"/>
    </location>
    <ligand>
        <name>Cu cation</name>
        <dbReference type="ChEBI" id="CHEBI:23378"/>
    </ligand>
</feature>
<gene>
    <name evidence="5" type="ORF">BXY66_3493</name>
</gene>
<evidence type="ECO:0000256" key="1">
    <source>
        <dbReference type="ARBA" id="ARBA00010996"/>
    </source>
</evidence>
<dbReference type="InterPro" id="IPR003782">
    <property type="entry name" value="SCO1/SenC"/>
</dbReference>
<comment type="caution">
    <text evidence="5">The sequence shown here is derived from an EMBL/GenBank/DDBJ whole genome shotgun (WGS) entry which is preliminary data.</text>
</comment>
<feature type="disulfide bond" description="Redox-active" evidence="4">
    <location>
        <begin position="81"/>
        <end position="85"/>
    </location>
</feature>
<dbReference type="RefSeq" id="WP_132861622.1">
    <property type="nucleotide sequence ID" value="NZ_SMGR01000004.1"/>
</dbReference>
<sequence length="209" mass="23070">MLRALAAIAVFVMILALGGMWFLSRPNEGADQFAQCRTSQVAGGTSAIGGPFTLVDGDGRSVTDADVLTEPTLIYFGYTFCPDVCPLDAGRNAEAMDLLEEQGKIVNGAFITIDPERDTPEVVKDYAGYLHERMIGLTGSLEQVKAASQAYRTYYKKQEPEAGDEEYYLVDHSTFTYLTLPGHGFVEYFRRDTTPEDMAQRVGCFVDKM</sequence>
<protein>
    <submittedName>
        <fullName evidence="5">Protein SCO1/2</fullName>
    </submittedName>
</protein>
<keyword evidence="4" id="KW-1015">Disulfide bond</keyword>
<evidence type="ECO:0000313" key="6">
    <source>
        <dbReference type="Proteomes" id="UP000295673"/>
    </source>
</evidence>
<evidence type="ECO:0000313" key="5">
    <source>
        <dbReference type="EMBL" id="TCK99789.1"/>
    </source>
</evidence>
<feature type="binding site" evidence="3">
    <location>
        <position position="81"/>
    </location>
    <ligand>
        <name>Cu cation</name>
        <dbReference type="ChEBI" id="CHEBI:23378"/>
    </ligand>
</feature>
<dbReference type="GO" id="GO:0046872">
    <property type="term" value="F:metal ion binding"/>
    <property type="evidence" value="ECO:0007669"/>
    <property type="project" value="UniProtKB-KW"/>
</dbReference>
<evidence type="ECO:0000256" key="2">
    <source>
        <dbReference type="ARBA" id="ARBA00023008"/>
    </source>
</evidence>
<accession>A0A4R1N120</accession>
<organism evidence="5 6">
    <name type="scientific">Shimia isoporae</name>
    <dbReference type="NCBI Taxonomy" id="647720"/>
    <lineage>
        <taxon>Bacteria</taxon>
        <taxon>Pseudomonadati</taxon>
        <taxon>Pseudomonadota</taxon>
        <taxon>Alphaproteobacteria</taxon>
        <taxon>Rhodobacterales</taxon>
        <taxon>Roseobacteraceae</taxon>
    </lineage>
</organism>
<evidence type="ECO:0000256" key="4">
    <source>
        <dbReference type="PIRSR" id="PIRSR603782-2"/>
    </source>
</evidence>
<keyword evidence="6" id="KW-1185">Reference proteome</keyword>
<keyword evidence="2 3" id="KW-0186">Copper</keyword>
<reference evidence="5 6" key="1">
    <citation type="submission" date="2019-03" db="EMBL/GenBank/DDBJ databases">
        <title>Genomic Encyclopedia of Archaeal and Bacterial Type Strains, Phase II (KMG-II): from individual species to whole genera.</title>
        <authorList>
            <person name="Goeker M."/>
        </authorList>
    </citation>
    <scope>NUCLEOTIDE SEQUENCE [LARGE SCALE GENOMIC DNA]</scope>
    <source>
        <strain evidence="5 6">DSM 26433</strain>
    </source>
</reference>
<dbReference type="Pfam" id="PF02630">
    <property type="entry name" value="SCO1-SenC"/>
    <property type="match status" value="1"/>
</dbReference>
<dbReference type="AlphaFoldDB" id="A0A4R1N120"/>
<dbReference type="PANTHER" id="PTHR12151:SF25">
    <property type="entry name" value="LINALOOL DEHYDRATASE_ISOMERASE DOMAIN-CONTAINING PROTEIN"/>
    <property type="match status" value="1"/>
</dbReference>
<dbReference type="Proteomes" id="UP000295673">
    <property type="component" value="Unassembled WGS sequence"/>
</dbReference>
<comment type="similarity">
    <text evidence="1">Belongs to the SCO1/2 family.</text>
</comment>
<feature type="binding site" evidence="3">
    <location>
        <position position="172"/>
    </location>
    <ligand>
        <name>Cu cation</name>
        <dbReference type="ChEBI" id="CHEBI:23378"/>
    </ligand>
</feature>
<dbReference type="FunFam" id="3.40.30.10:FF:000013">
    <property type="entry name" value="Blast:Protein SCO1 homolog, mitochondrial"/>
    <property type="match status" value="1"/>
</dbReference>
<keyword evidence="3" id="KW-0479">Metal-binding</keyword>